<dbReference type="Pfam" id="PF13193">
    <property type="entry name" value="AMP-binding_C"/>
    <property type="match status" value="1"/>
</dbReference>
<evidence type="ECO:0000256" key="2">
    <source>
        <dbReference type="ARBA" id="ARBA00005005"/>
    </source>
</evidence>
<dbReference type="InterPro" id="IPR042099">
    <property type="entry name" value="ANL_N_sf"/>
</dbReference>
<dbReference type="EC" id="6.2.1.3" evidence="6"/>
<comment type="subcellular location">
    <subcellularLocation>
        <location evidence="1">Membrane</location>
        <topology evidence="1">Peripheral membrane protein</topology>
    </subcellularLocation>
</comment>
<evidence type="ECO:0000256" key="7">
    <source>
        <dbReference type="ARBA" id="ARBA00039545"/>
    </source>
</evidence>
<keyword evidence="4" id="KW-0436">Ligase</keyword>
<dbReference type="InterPro" id="IPR025110">
    <property type="entry name" value="AMP-bd_C"/>
</dbReference>
<dbReference type="InterPro" id="IPR050237">
    <property type="entry name" value="ATP-dep_AMP-bd_enzyme"/>
</dbReference>
<evidence type="ECO:0000256" key="8">
    <source>
        <dbReference type="ARBA" id="ARBA00042773"/>
    </source>
</evidence>
<proteinExistence type="inferred from homology"/>
<dbReference type="Pfam" id="PF00501">
    <property type="entry name" value="AMP-binding"/>
    <property type="match status" value="1"/>
</dbReference>
<dbReference type="Proteomes" id="UP000256542">
    <property type="component" value="Unassembled WGS sequence"/>
</dbReference>
<comment type="caution">
    <text evidence="11">The sequence shown here is derived from an EMBL/GenBank/DDBJ whole genome shotgun (WGS) entry which is preliminary data.</text>
</comment>
<dbReference type="SUPFAM" id="SSF56801">
    <property type="entry name" value="Acetyl-CoA synthetase-like"/>
    <property type="match status" value="1"/>
</dbReference>
<sequence length="560" mass="61331">MQTENISTISKEPGSYIPESLNPHHYTSLLDVLNVSCQKFATKPAFTSVGCTLSYADLAQKSDQFAAYLQHCTDLQPGDRIAVQLPNVVQYPVVVFGAMKAGLTVVNTNPLYTPKELEHQFNDADVKALVVFANMASHVEKILHKTSIKHLIITEIADFHSTPKRILINSIVKYVKKMVPAYHLPQAISLNQALEKGLGKSVAPVTTQPADIAVLQYTGGTTGVAKGAMLTHANLLSNMHQLSFRLQDVLEDGKETFIAPLPLYHIYAFLIHGLTMIEAGGHSVLIPNPRDIPGFIKELKKWQFSGFVGLNTLFVGLCNKAEFAALDFSALKITCSGGMPLTHAAADRWKEITGCTVVEGYGLTETSPVVSFNPCGEERIGTIGLPVDETDIKIQDEEGNEVAQGEVGMLCVRGPQVMKGYWQRPEATAEVMTPDGFLMTGDIAMQHADGYLQIVDRAKDMIIVSGFNVYPTEVEDCLSSHPDILESAAIGVPDDKTGEAVKIFVTLKDGIQDLDMQAVRAYCKENLAAYKVPKYIEVRQELPKTNVGKVLRRALRDEQT</sequence>
<dbReference type="GO" id="GO:0004467">
    <property type="term" value="F:long-chain fatty acid-CoA ligase activity"/>
    <property type="evidence" value="ECO:0007669"/>
    <property type="project" value="UniProtKB-EC"/>
</dbReference>
<dbReference type="NCBIfam" id="NF004229">
    <property type="entry name" value="PRK05677.1"/>
    <property type="match status" value="1"/>
</dbReference>
<dbReference type="PANTHER" id="PTHR43767">
    <property type="entry name" value="LONG-CHAIN-FATTY-ACID--COA LIGASE"/>
    <property type="match status" value="1"/>
</dbReference>
<protein>
    <recommendedName>
        <fullName evidence="7">Long-chain-fatty-acid--CoA ligase</fullName>
        <ecNumber evidence="6">6.2.1.3</ecNumber>
    </recommendedName>
    <alternativeName>
        <fullName evidence="8">Long-chain acyl-CoA synthetase</fullName>
    </alternativeName>
</protein>
<dbReference type="AlphaFoldDB" id="A0A3E0DUK5"/>
<dbReference type="PROSITE" id="PS00455">
    <property type="entry name" value="AMP_BINDING"/>
    <property type="match status" value="1"/>
</dbReference>
<dbReference type="Gene3D" id="3.30.300.30">
    <property type="match status" value="1"/>
</dbReference>
<evidence type="ECO:0000256" key="1">
    <source>
        <dbReference type="ARBA" id="ARBA00004170"/>
    </source>
</evidence>
<dbReference type="InterPro" id="IPR020845">
    <property type="entry name" value="AMP-binding_CS"/>
</dbReference>
<comment type="similarity">
    <text evidence="3">Belongs to the ATP-dependent AMP-binding enzyme family.</text>
</comment>
<evidence type="ECO:0000313" key="12">
    <source>
        <dbReference type="Proteomes" id="UP000256542"/>
    </source>
</evidence>
<evidence type="ECO:0000256" key="5">
    <source>
        <dbReference type="ARBA" id="ARBA00023136"/>
    </source>
</evidence>
<dbReference type="RefSeq" id="WP_115895851.1">
    <property type="nucleotide sequence ID" value="NZ_QUNG01000001.1"/>
</dbReference>
<dbReference type="InterPro" id="IPR045851">
    <property type="entry name" value="AMP-bd_C_sf"/>
</dbReference>
<evidence type="ECO:0000256" key="3">
    <source>
        <dbReference type="ARBA" id="ARBA00006432"/>
    </source>
</evidence>
<dbReference type="GO" id="GO:0016020">
    <property type="term" value="C:membrane"/>
    <property type="evidence" value="ECO:0007669"/>
    <property type="project" value="UniProtKB-SubCell"/>
</dbReference>
<evidence type="ECO:0000256" key="6">
    <source>
        <dbReference type="ARBA" id="ARBA00026121"/>
    </source>
</evidence>
<dbReference type="FunFam" id="3.30.300.30:FF:000008">
    <property type="entry name" value="2,3-dihydroxybenzoate-AMP ligase"/>
    <property type="match status" value="1"/>
</dbReference>
<keyword evidence="12" id="KW-1185">Reference proteome</keyword>
<evidence type="ECO:0000256" key="4">
    <source>
        <dbReference type="ARBA" id="ARBA00022598"/>
    </source>
</evidence>
<feature type="domain" description="AMP-binding enzyme C-terminal" evidence="10">
    <location>
        <begin position="473"/>
        <end position="549"/>
    </location>
</feature>
<name>A0A3E0DUK5_9GAMM</name>
<reference evidence="11 12" key="1">
    <citation type="submission" date="2018-08" db="EMBL/GenBank/DDBJ databases">
        <title>Genomic Encyclopedia of Type Strains, Phase III (KMG-III): the genomes of soil and plant-associated and newly described type strains.</title>
        <authorList>
            <person name="Whitman W."/>
        </authorList>
    </citation>
    <scope>NUCLEOTIDE SEQUENCE [LARGE SCALE GENOMIC DNA]</scope>
    <source>
        <strain evidence="11 12">CECT 7375</strain>
    </source>
</reference>
<feature type="domain" description="AMP-dependent synthetase/ligase" evidence="9">
    <location>
        <begin position="36"/>
        <end position="422"/>
    </location>
</feature>
<evidence type="ECO:0000313" key="11">
    <source>
        <dbReference type="EMBL" id="REG86588.1"/>
    </source>
</evidence>
<dbReference type="FunFam" id="3.40.50.12780:FF:000003">
    <property type="entry name" value="Long-chain-fatty-acid--CoA ligase FadD"/>
    <property type="match status" value="1"/>
</dbReference>
<dbReference type="PANTHER" id="PTHR43767:SF8">
    <property type="entry name" value="LONG-CHAIN-FATTY-ACID--COA LIGASE"/>
    <property type="match status" value="1"/>
</dbReference>
<dbReference type="Gene3D" id="3.40.50.12780">
    <property type="entry name" value="N-terminal domain of ligase-like"/>
    <property type="match status" value="1"/>
</dbReference>
<gene>
    <name evidence="11" type="ORF">DFP81_101153</name>
</gene>
<dbReference type="CDD" id="cd05936">
    <property type="entry name" value="FC-FACS_FadD_like"/>
    <property type="match status" value="1"/>
</dbReference>
<evidence type="ECO:0000259" key="10">
    <source>
        <dbReference type="Pfam" id="PF13193"/>
    </source>
</evidence>
<dbReference type="OrthoDB" id="9803968at2"/>
<keyword evidence="5" id="KW-0472">Membrane</keyword>
<dbReference type="InterPro" id="IPR000873">
    <property type="entry name" value="AMP-dep_synth/lig_dom"/>
</dbReference>
<organism evidence="11 12">
    <name type="scientific">Marinomonas pollencensis</name>
    <dbReference type="NCBI Taxonomy" id="491954"/>
    <lineage>
        <taxon>Bacteria</taxon>
        <taxon>Pseudomonadati</taxon>
        <taxon>Pseudomonadota</taxon>
        <taxon>Gammaproteobacteria</taxon>
        <taxon>Oceanospirillales</taxon>
        <taxon>Oceanospirillaceae</taxon>
        <taxon>Marinomonas</taxon>
    </lineage>
</organism>
<dbReference type="EMBL" id="QUNG01000001">
    <property type="protein sequence ID" value="REG86588.1"/>
    <property type="molecule type" value="Genomic_DNA"/>
</dbReference>
<accession>A0A3E0DUK5</accession>
<evidence type="ECO:0000259" key="9">
    <source>
        <dbReference type="Pfam" id="PF00501"/>
    </source>
</evidence>
<comment type="pathway">
    <text evidence="2">Lipid metabolism; fatty acid beta-oxidation.</text>
</comment>